<feature type="non-terminal residue" evidence="2">
    <location>
        <position position="30"/>
    </location>
</feature>
<accession>A0A2K3KTW6</accession>
<gene>
    <name evidence="2" type="ORF">L195_g064557</name>
</gene>
<evidence type="ECO:0000313" key="3">
    <source>
        <dbReference type="Proteomes" id="UP000236291"/>
    </source>
</evidence>
<reference evidence="2 3" key="1">
    <citation type="journal article" date="2014" name="Am. J. Bot.">
        <title>Genome assembly and annotation for red clover (Trifolium pratense; Fabaceae).</title>
        <authorList>
            <person name="Istvanek J."/>
            <person name="Jaros M."/>
            <person name="Krenek A."/>
            <person name="Repkova J."/>
        </authorList>
    </citation>
    <scope>NUCLEOTIDE SEQUENCE [LARGE SCALE GENOMIC DNA]</scope>
    <source>
        <strain evidence="3">cv. Tatra</strain>
        <tissue evidence="2">Young leaves</tissue>
    </source>
</reference>
<protein>
    <submittedName>
        <fullName evidence="2">Uncharacterized protein</fullName>
    </submittedName>
</protein>
<sequence>MVVKPGRSHWDPSGAERSGALPGRDGMERR</sequence>
<evidence type="ECO:0000313" key="2">
    <source>
        <dbReference type="EMBL" id="PNX69715.1"/>
    </source>
</evidence>
<name>A0A2K3KTW6_TRIPR</name>
<dbReference type="AlphaFoldDB" id="A0A2K3KTW6"/>
<reference evidence="2 3" key="2">
    <citation type="journal article" date="2017" name="Front. Plant Sci.">
        <title>Gene Classification and Mining of Molecular Markers Useful in Red Clover (Trifolium pratense) Breeding.</title>
        <authorList>
            <person name="Istvanek J."/>
            <person name="Dluhosova J."/>
            <person name="Dluhos P."/>
            <person name="Patkova L."/>
            <person name="Nedelnik J."/>
            <person name="Repkova J."/>
        </authorList>
    </citation>
    <scope>NUCLEOTIDE SEQUENCE [LARGE SCALE GENOMIC DNA]</scope>
    <source>
        <strain evidence="3">cv. Tatra</strain>
        <tissue evidence="2">Young leaves</tissue>
    </source>
</reference>
<evidence type="ECO:0000256" key="1">
    <source>
        <dbReference type="SAM" id="MobiDB-lite"/>
    </source>
</evidence>
<comment type="caution">
    <text evidence="2">The sequence shown here is derived from an EMBL/GenBank/DDBJ whole genome shotgun (WGS) entry which is preliminary data.</text>
</comment>
<dbReference type="Proteomes" id="UP000236291">
    <property type="component" value="Unassembled WGS sequence"/>
</dbReference>
<proteinExistence type="predicted"/>
<organism evidence="2 3">
    <name type="scientific">Trifolium pratense</name>
    <name type="common">Red clover</name>
    <dbReference type="NCBI Taxonomy" id="57577"/>
    <lineage>
        <taxon>Eukaryota</taxon>
        <taxon>Viridiplantae</taxon>
        <taxon>Streptophyta</taxon>
        <taxon>Embryophyta</taxon>
        <taxon>Tracheophyta</taxon>
        <taxon>Spermatophyta</taxon>
        <taxon>Magnoliopsida</taxon>
        <taxon>eudicotyledons</taxon>
        <taxon>Gunneridae</taxon>
        <taxon>Pentapetalae</taxon>
        <taxon>rosids</taxon>
        <taxon>fabids</taxon>
        <taxon>Fabales</taxon>
        <taxon>Fabaceae</taxon>
        <taxon>Papilionoideae</taxon>
        <taxon>50 kb inversion clade</taxon>
        <taxon>NPAAA clade</taxon>
        <taxon>Hologalegina</taxon>
        <taxon>IRL clade</taxon>
        <taxon>Trifolieae</taxon>
        <taxon>Trifolium</taxon>
    </lineage>
</organism>
<dbReference type="EMBL" id="ASHM01256121">
    <property type="protein sequence ID" value="PNX69715.1"/>
    <property type="molecule type" value="Genomic_DNA"/>
</dbReference>
<feature type="region of interest" description="Disordered" evidence="1">
    <location>
        <begin position="1"/>
        <end position="30"/>
    </location>
</feature>